<protein>
    <submittedName>
        <fullName evidence="1">Uncharacterized protein</fullName>
    </submittedName>
</protein>
<comment type="caution">
    <text evidence="1">The sequence shown here is derived from an EMBL/GenBank/DDBJ whole genome shotgun (WGS) entry which is preliminary data.</text>
</comment>
<dbReference type="EMBL" id="SRZC01000031">
    <property type="protein sequence ID" value="TGX80023.1"/>
    <property type="molecule type" value="Genomic_DNA"/>
</dbReference>
<organism evidence="1 2">
    <name type="scientific">Palleniella muris</name>
    <dbReference type="NCBI Taxonomy" id="3038145"/>
    <lineage>
        <taxon>Bacteria</taxon>
        <taxon>Pseudomonadati</taxon>
        <taxon>Bacteroidota</taxon>
        <taxon>Bacteroidia</taxon>
        <taxon>Bacteroidales</taxon>
        <taxon>Prevotellaceae</taxon>
        <taxon>Palleniella</taxon>
    </lineage>
</organism>
<dbReference type="Proteomes" id="UP000308886">
    <property type="component" value="Unassembled WGS sequence"/>
</dbReference>
<evidence type="ECO:0000313" key="1">
    <source>
        <dbReference type="EMBL" id="TGX80023.1"/>
    </source>
</evidence>
<sequence>MKKVSLLCRLIVLLAAFAFPAEMLADDSTDNYKSATSVSTNETANGKAFTKKRGATDTFYREITFSNYKDVDNIDLTFKVTDNNGNEYHLGYYATDPTNNPTSDITDFTGTQKYLCSTAGDQKFTLNINALREKYNKCTLTLTFNNIRGDHQYWYVTVKGTEVAPGAVFDDAYYFVSPQLTKNPVNPESLLCESFRFSPSRQRGGGLELGEYQTFNFRDFLIDKNLDEIEYWIQRGDGKVVYKAYQETYELGKDKPGTDNLRGNILNHEAYDCANDHKGVFKLKRGTGQSYTFFINTQPNSQNKRTLEIIVNDKNLGRREIDENGYYLVGNFKKAAADIDIKPNEIDGRREMRKSWFKGGIEYLDPTEDIKSSADSILFRVTIPKPAEGWNQLYLAVFAAEDIKNWGNYDINVAWGKAIRPQVQWIYKDDSYGLDGTALHGGLTTRRADATLYTQQALNPQVDDSYTSYTFSMNITTSTYNLVFNKGMYIMGPAVTATEEESNDADTEGWSIADADHQTKHALRMYYNRDSRNYTYHGKPDAGETTEGMLAKKEQPIYIKAGEPFLFVYNKDFTKTIFMGDRVSPKSLVIKDKNGVYCSDEMNVYGLATNDNDNNNHDTQYVNYLRTGSTSSTTYNPDFVITCDFGLPSGYYYIRLYIRQDEDIQKIYYLLNRAYTFYRPYADKIEDKTEYDTFKSFCDYHAVLVPEDIAIFYVSEARQADMEAVLTPYTAEKTADGRQILPAGMPVILAKKYAGKEEGNKLLTEDIVMEYYEEPNYGRDKHVKNNLLKGQIERKHITLHDAEKTVTNYLFGYKKRNGSDKPATIGFYQPGEGDCSINTAYLQVPGNISPTAASKGWRMVFDGGATDVSSIEAASAEADNSYYTLQGMKIARPTTKGIYIHNNKKIIIK</sequence>
<name>A0AC61QLY9_9BACT</name>
<gene>
    <name evidence="1" type="ORF">E5358_13845</name>
</gene>
<evidence type="ECO:0000313" key="2">
    <source>
        <dbReference type="Proteomes" id="UP000308886"/>
    </source>
</evidence>
<reference evidence="1" key="1">
    <citation type="submission" date="2019-04" db="EMBL/GenBank/DDBJ databases">
        <title>Microbes associate with the intestines of laboratory mice.</title>
        <authorList>
            <person name="Navarre W."/>
            <person name="Wong E."/>
            <person name="Huang K."/>
            <person name="Tropini C."/>
            <person name="Ng K."/>
            <person name="Yu B."/>
        </authorList>
    </citation>
    <scope>NUCLEOTIDE SEQUENCE</scope>
    <source>
        <strain evidence="1">NM73_A23</strain>
    </source>
</reference>
<keyword evidence="2" id="KW-1185">Reference proteome</keyword>
<proteinExistence type="predicted"/>
<accession>A0AC61QLY9</accession>